<feature type="region of interest" description="Disordered" evidence="3">
    <location>
        <begin position="893"/>
        <end position="926"/>
    </location>
</feature>
<feature type="domain" description="Tyrosine-protein phosphatase" evidence="4">
    <location>
        <begin position="1000"/>
        <end position="1185"/>
    </location>
</feature>
<dbReference type="STRING" id="49012.A0A0F7S848"/>
<dbReference type="SUPFAM" id="SSF52799">
    <property type="entry name" value="(Phosphotyrosine protein) phosphatases II"/>
    <property type="match status" value="2"/>
</dbReference>
<accession>A0A0F7S848</accession>
<dbReference type="PANTHER" id="PTHR47550:SF1">
    <property type="entry name" value="DUAL SPECIFICITY PROTEIN PHOSPHATASE PPS1"/>
    <property type="match status" value="1"/>
</dbReference>
<evidence type="ECO:0000259" key="5">
    <source>
        <dbReference type="PROSITE" id="PS50056"/>
    </source>
</evidence>
<dbReference type="Pfam" id="PF00782">
    <property type="entry name" value="DSPc"/>
    <property type="match status" value="1"/>
</dbReference>
<dbReference type="InterPro" id="IPR016130">
    <property type="entry name" value="Tyr_Pase_AS"/>
</dbReference>
<reference evidence="8" key="2">
    <citation type="submission" date="2014-06" db="EMBL/GenBank/DDBJ databases">
        <authorList>
            <person name="Berkman P.J."/>
        </authorList>
    </citation>
    <scope>NUCLEOTIDE SEQUENCE [LARGE SCALE GENOMIC DNA]</scope>
</reference>
<proteinExistence type="predicted"/>
<feature type="compositionally biased region" description="Basic and acidic residues" evidence="3">
    <location>
        <begin position="804"/>
        <end position="817"/>
    </location>
</feature>
<name>A0A0F7S848_9BASI</name>
<feature type="region of interest" description="Disordered" evidence="3">
    <location>
        <begin position="1220"/>
        <end position="1249"/>
    </location>
</feature>
<feature type="compositionally biased region" description="Basic residues" evidence="3">
    <location>
        <begin position="149"/>
        <end position="158"/>
    </location>
</feature>
<feature type="compositionally biased region" description="Low complexity" evidence="3">
    <location>
        <begin position="253"/>
        <end position="265"/>
    </location>
</feature>
<gene>
    <name evidence="7" type="primary">SSCI19050.1</name>
    <name evidence="6" type="ORF">SPSC_04042</name>
</gene>
<evidence type="ECO:0000313" key="6">
    <source>
        <dbReference type="EMBL" id="CDU24541.1"/>
    </source>
</evidence>
<dbReference type="GO" id="GO:0008138">
    <property type="term" value="F:protein tyrosine/serine/threonine phosphatase activity"/>
    <property type="evidence" value="ECO:0007669"/>
    <property type="project" value="TreeGrafter"/>
</dbReference>
<feature type="region of interest" description="Disordered" evidence="3">
    <location>
        <begin position="304"/>
        <end position="323"/>
    </location>
</feature>
<feature type="region of interest" description="Disordered" evidence="3">
    <location>
        <begin position="790"/>
        <end position="819"/>
    </location>
</feature>
<feature type="compositionally biased region" description="Polar residues" evidence="3">
    <location>
        <begin position="83"/>
        <end position="92"/>
    </location>
</feature>
<dbReference type="SMART" id="SM00195">
    <property type="entry name" value="DSPc"/>
    <property type="match status" value="1"/>
</dbReference>
<feature type="compositionally biased region" description="Low complexity" evidence="3">
    <location>
        <begin position="304"/>
        <end position="320"/>
    </location>
</feature>
<dbReference type="PROSITE" id="PS50054">
    <property type="entry name" value="TYR_PHOSPHATASE_DUAL"/>
    <property type="match status" value="1"/>
</dbReference>
<dbReference type="Gene3D" id="3.90.190.10">
    <property type="entry name" value="Protein tyrosine phosphatase superfamily"/>
    <property type="match status" value="2"/>
</dbReference>
<protein>
    <submittedName>
        <fullName evidence="6">Related to protein tyrosine phosphatase PPS1</fullName>
    </submittedName>
</protein>
<feature type="region of interest" description="Disordered" evidence="3">
    <location>
        <begin position="560"/>
        <end position="588"/>
    </location>
</feature>
<dbReference type="EMBL" id="CCFA01000990">
    <property type="protein sequence ID" value="CDW96883.1"/>
    <property type="molecule type" value="Genomic_DNA"/>
</dbReference>
<feature type="compositionally biased region" description="Acidic residues" evidence="3">
    <location>
        <begin position="118"/>
        <end position="133"/>
    </location>
</feature>
<evidence type="ECO:0000256" key="3">
    <source>
        <dbReference type="SAM" id="MobiDB-lite"/>
    </source>
</evidence>
<dbReference type="GO" id="GO:0005634">
    <property type="term" value="C:nucleus"/>
    <property type="evidence" value="ECO:0007669"/>
    <property type="project" value="GOC"/>
</dbReference>
<sequence length="1337" mass="145154">MSHLVGHAQVSLHPVASRHGTVSSTLVSLPSPPAESRHPNQSRDEPSDREDGQGTPRLQRSSPQHQGSRPVPPRSPSPTSLPQAAQTSTEPSTYGIHHADLDLYPIIYDEPLPSDSSSSDDDEADDLDKDTFDDGFGQRRSSRSASSPRRPRLSKRKLAAPIRLMSAEQLSRLHDQYVEQDVPHHIVFPYLHGVDGSIPAQNRFFGAPLSGQPTPAYRGLTIVRAEMPSRQEAERLSASSKTSYIQGRARGRTFSSITTQSSGSSPDTDEESARFEPSWANGIKSPPALQLAASTLVDPAPISPASTASMSPSTASTVSSQVSRPSLFSVTSESYSSGSRTSVSTVSDMADDCAGAPGKDFDMYATRYYLQPSTSLLNSTVFPEEIINPPSLCRTMYGRNIYSDLSEANFGDARDTYAVRRIGATFVNPPQASGVSLRNFKIQNAKYATISDIVIYCPFGYHSGVLQLASMVREAQASLRKERLSRGWGGLQYNVFVVTEPFKVFEEQFPNMVAVDSKGSDRNRIDFVEREGDEMQRMARASEIHDNVWLGSVFDRPDVAKRAPWGQDGGDDSAPVTPDERDERYEQGNPHSFSICINCSEDRLPWSSGCTPKVLRNAAQYLDSVEASMRIDSETDKLLDSLHRDQLFPLDGSATGDGVDDAFRNPSSRDGSIVLGPNGWTPKPRSIPVGTDASASHFLQTKISNASLGGARNDRSDGGVLRIGANYAVQLDFQTESGGASRPGWNDRMAEKLVNLCVWIHQQASPQDPPPSDRAAPKFNSISSTLRTFRDAARSSTRSFSPNRGRERTSHRRDEARSLPAQLPRRVLLHCHDGYTETSTLALSYLMYARELSLPEAYLDLQLRANRSFFVYPADVAVLEVVDQLLQRTRAARRASMPEPMDVSPDVRRSRHAASKSFSGPLVASGRRTEERRLSLSVTAPTISGLVDGGLSPVELAGGGICRTSTPTPTKCRTGVVEVDADGAPETHGWFNADRFDGSFPSRILPFLYLGNLDHASNVDMLGVLGITHLVSVGETALEPPAHISAKVNSSRKDHGRSRYQRASAKAALAEDPSTVPSCTYQSQGVTVLNVRNVSDDGIDSLRGTMREAVQFIEAVRLSGGKVLVHCRVGVSRSTTIVLAYVMAHLDLGLVESYLLVRSRRLNIVIQPHLLFLWELRGWEMFLCRAKQAQIKLLCGRLDSPDVARGELPREASNALSALSIRSGGSGSSTRSDEGSGSGSGSYRSAWSSPAGSPVAKSTAPMVDAVVGCCTQQWGEEHLPGVEIGAGAGSIHGVDMAHAAMLPFGSGSPTGLSYKVSRLTWGFLAREIADLNSRYFV</sequence>
<feature type="compositionally biased region" description="Polar residues" evidence="3">
    <location>
        <begin position="56"/>
        <end position="67"/>
    </location>
</feature>
<feature type="region of interest" description="Disordered" evidence="3">
    <location>
        <begin position="230"/>
        <end position="282"/>
    </location>
</feature>
<dbReference type="Proteomes" id="UP000242770">
    <property type="component" value="Unassembled WGS sequence"/>
</dbReference>
<dbReference type="InterPro" id="IPR000387">
    <property type="entry name" value="Tyr_Pase_dom"/>
</dbReference>
<dbReference type="InterPro" id="IPR053239">
    <property type="entry name" value="Dual_spec_PTase"/>
</dbReference>
<dbReference type="PROSITE" id="PS00383">
    <property type="entry name" value="TYR_PHOSPHATASE_1"/>
    <property type="match status" value="1"/>
</dbReference>
<keyword evidence="1" id="KW-0378">Hydrolase</keyword>
<dbReference type="InterPro" id="IPR029021">
    <property type="entry name" value="Prot-tyrosine_phosphatase-like"/>
</dbReference>
<dbReference type="OrthoDB" id="273181at2759"/>
<dbReference type="InterPro" id="IPR000340">
    <property type="entry name" value="Dual-sp_phosphatase_cat-dom"/>
</dbReference>
<dbReference type="EMBL" id="LK056676">
    <property type="protein sequence ID" value="CDU24541.1"/>
    <property type="molecule type" value="Genomic_DNA"/>
</dbReference>
<feature type="compositionally biased region" description="Basic and acidic residues" evidence="3">
    <location>
        <begin position="35"/>
        <end position="52"/>
    </location>
</feature>
<organism evidence="7 8">
    <name type="scientific">Sporisorium scitamineum</name>
    <dbReference type="NCBI Taxonomy" id="49012"/>
    <lineage>
        <taxon>Eukaryota</taxon>
        <taxon>Fungi</taxon>
        <taxon>Dikarya</taxon>
        <taxon>Basidiomycota</taxon>
        <taxon>Ustilaginomycotina</taxon>
        <taxon>Ustilaginomycetes</taxon>
        <taxon>Ustilaginales</taxon>
        <taxon>Ustilaginaceae</taxon>
        <taxon>Sporisorium</taxon>
    </lineage>
</organism>
<keyword evidence="8" id="KW-1185">Reference proteome</keyword>
<evidence type="ECO:0000256" key="1">
    <source>
        <dbReference type="ARBA" id="ARBA00022801"/>
    </source>
</evidence>
<reference evidence="6" key="3">
    <citation type="submission" date="2014-06" db="EMBL/GenBank/DDBJ databases">
        <authorList>
            <person name="Ju J."/>
            <person name="Zhang J."/>
        </authorList>
    </citation>
    <scope>NUCLEOTIDE SEQUENCE</scope>
    <source>
        <strain evidence="6">SscI8</strain>
    </source>
</reference>
<feature type="region of interest" description="Disordered" evidence="3">
    <location>
        <begin position="108"/>
        <end position="158"/>
    </location>
</feature>
<dbReference type="PANTHER" id="PTHR47550">
    <property type="entry name" value="DUAL SPECIFICITY PROTEIN PHOSPHATASE PPS1"/>
    <property type="match status" value="1"/>
</dbReference>
<reference evidence="7" key="1">
    <citation type="submission" date="2014-06" db="EMBL/GenBank/DDBJ databases">
        <authorList>
            <person name="Berkman J.Paul."/>
        </authorList>
    </citation>
    <scope>NUCLEOTIDE SEQUENCE [LARGE SCALE GENOMIC DNA]</scope>
</reference>
<feature type="domain" description="Tyrosine specific protein phosphatases" evidence="5">
    <location>
        <begin position="1107"/>
        <end position="1172"/>
    </location>
</feature>
<evidence type="ECO:0000259" key="4">
    <source>
        <dbReference type="PROSITE" id="PS50054"/>
    </source>
</evidence>
<feature type="region of interest" description="Disordered" evidence="3">
    <location>
        <begin position="15"/>
        <end position="94"/>
    </location>
</feature>
<keyword evidence="2" id="KW-0904">Protein phosphatase</keyword>
<evidence type="ECO:0000313" key="7">
    <source>
        <dbReference type="EMBL" id="CDW96883.1"/>
    </source>
</evidence>
<evidence type="ECO:0000256" key="2">
    <source>
        <dbReference type="ARBA" id="ARBA00022912"/>
    </source>
</evidence>
<evidence type="ECO:0000313" key="8">
    <source>
        <dbReference type="Proteomes" id="UP000242770"/>
    </source>
</evidence>
<dbReference type="InterPro" id="IPR020422">
    <property type="entry name" value="TYR_PHOSPHATASE_DUAL_dom"/>
</dbReference>
<dbReference type="PROSITE" id="PS50056">
    <property type="entry name" value="TYR_PHOSPHATASE_2"/>
    <property type="match status" value="1"/>
</dbReference>
<dbReference type="GO" id="GO:0033260">
    <property type="term" value="P:nuclear DNA replication"/>
    <property type="evidence" value="ECO:0007669"/>
    <property type="project" value="TreeGrafter"/>
</dbReference>